<protein>
    <submittedName>
        <fullName evidence="1">Uncharacterized protein</fullName>
    </submittedName>
</protein>
<sequence length="76" mass="8232">MSITVKGVIERKAIGTGAWALVTDDGETYEIYQASPKEMLKNGLKVEVKGKVREDAMSFAAIGPILEVKSFQAIDS</sequence>
<dbReference type="RefSeq" id="WP_073591731.1">
    <property type="nucleotide sequence ID" value="NZ_MRCE01000001.1"/>
</dbReference>
<reference evidence="1 2" key="1">
    <citation type="submission" date="2016-11" db="EMBL/GenBank/DDBJ databases">
        <title>Draft Genome Sequences of Nine Cyanobacterial Strains from Diverse Habitats.</title>
        <authorList>
            <person name="Zhu T."/>
            <person name="Hou S."/>
            <person name="Lu X."/>
            <person name="Hess W.R."/>
        </authorList>
    </citation>
    <scope>NUCLEOTIDE SEQUENCE [LARGE SCALE GENOMIC DNA]</scope>
    <source>
        <strain evidence="1 2">IAM M-71</strain>
    </source>
</reference>
<dbReference type="EMBL" id="MRCE01000001">
    <property type="protein sequence ID" value="OKH41057.1"/>
    <property type="molecule type" value="Genomic_DNA"/>
</dbReference>
<evidence type="ECO:0000313" key="2">
    <source>
        <dbReference type="Proteomes" id="UP000185860"/>
    </source>
</evidence>
<name>A0A1U7IU52_9CYAN</name>
<dbReference type="Proteomes" id="UP000185860">
    <property type="component" value="Unassembled WGS sequence"/>
</dbReference>
<organism evidence="1 2">
    <name type="scientific">[Phormidium ambiguum] IAM M-71</name>
    <dbReference type="NCBI Taxonomy" id="454136"/>
    <lineage>
        <taxon>Bacteria</taxon>
        <taxon>Bacillati</taxon>
        <taxon>Cyanobacteriota</taxon>
        <taxon>Cyanophyceae</taxon>
        <taxon>Oscillatoriophycideae</taxon>
        <taxon>Aerosakkonematales</taxon>
        <taxon>Aerosakkonemataceae</taxon>
        <taxon>Floridanema</taxon>
    </lineage>
</organism>
<dbReference type="AlphaFoldDB" id="A0A1U7IU52"/>
<gene>
    <name evidence="1" type="ORF">NIES2119_01320</name>
</gene>
<dbReference type="OrthoDB" id="4869430at2"/>
<evidence type="ECO:0000313" key="1">
    <source>
        <dbReference type="EMBL" id="OKH41057.1"/>
    </source>
</evidence>
<comment type="caution">
    <text evidence="1">The sequence shown here is derived from an EMBL/GenBank/DDBJ whole genome shotgun (WGS) entry which is preliminary data.</text>
</comment>
<dbReference type="STRING" id="454136.NIES2119_01320"/>
<accession>A0A1U7IU52</accession>
<proteinExistence type="predicted"/>